<comment type="caution">
    <text evidence="1">The sequence shown here is derived from an EMBL/GenBank/DDBJ whole genome shotgun (WGS) entry which is preliminary data.</text>
</comment>
<evidence type="ECO:0000313" key="1">
    <source>
        <dbReference type="EMBL" id="KAJ8636225.1"/>
    </source>
</evidence>
<name>A0ACC2LRZ1_PERAE</name>
<proteinExistence type="predicted"/>
<gene>
    <name evidence="1" type="ORF">MRB53_010492</name>
</gene>
<organism evidence="1 2">
    <name type="scientific">Persea americana</name>
    <name type="common">Avocado</name>
    <dbReference type="NCBI Taxonomy" id="3435"/>
    <lineage>
        <taxon>Eukaryota</taxon>
        <taxon>Viridiplantae</taxon>
        <taxon>Streptophyta</taxon>
        <taxon>Embryophyta</taxon>
        <taxon>Tracheophyta</taxon>
        <taxon>Spermatophyta</taxon>
        <taxon>Magnoliopsida</taxon>
        <taxon>Magnoliidae</taxon>
        <taxon>Laurales</taxon>
        <taxon>Lauraceae</taxon>
        <taxon>Persea</taxon>
    </lineage>
</organism>
<accession>A0ACC2LRZ1</accession>
<protein>
    <submittedName>
        <fullName evidence="1">Uncharacterized protein</fullName>
    </submittedName>
</protein>
<keyword evidence="2" id="KW-1185">Reference proteome</keyword>
<dbReference type="Proteomes" id="UP001234297">
    <property type="component" value="Chromosome 3"/>
</dbReference>
<reference evidence="1 2" key="1">
    <citation type="journal article" date="2022" name="Hortic Res">
        <title>A haplotype resolved chromosomal level avocado genome allows analysis of novel avocado genes.</title>
        <authorList>
            <person name="Nath O."/>
            <person name="Fletcher S.J."/>
            <person name="Hayward A."/>
            <person name="Shaw L.M."/>
            <person name="Masouleh A.K."/>
            <person name="Furtado A."/>
            <person name="Henry R.J."/>
            <person name="Mitter N."/>
        </authorList>
    </citation>
    <scope>NUCLEOTIDE SEQUENCE [LARGE SCALE GENOMIC DNA]</scope>
    <source>
        <strain evidence="2">cv. Hass</strain>
    </source>
</reference>
<dbReference type="EMBL" id="CM056811">
    <property type="protein sequence ID" value="KAJ8636225.1"/>
    <property type="molecule type" value="Genomic_DNA"/>
</dbReference>
<evidence type="ECO:0000313" key="2">
    <source>
        <dbReference type="Proteomes" id="UP001234297"/>
    </source>
</evidence>
<sequence length="152" mass="17332">MPIHRVQIYPGSALNLISTSALEEMGISPSKMSHRSVSIFGYDGSTQRPIGKIKFRLQVGDLIYDATVYAIKTPSCYNILFGRPWIHENGVIPSTLHQYIKFVGNADLIHRVFADKKPFKGKEIHFTDSQMYKDEKKGGNSILYRKSLERQR</sequence>